<proteinExistence type="predicted"/>
<dbReference type="Proteomes" id="UP000236333">
    <property type="component" value="Unassembled WGS sequence"/>
</dbReference>
<keyword evidence="3" id="KW-1185">Reference proteome</keyword>
<reference evidence="2 3" key="1">
    <citation type="journal article" date="2017" name="Mol. Biol. Evol.">
        <title>The 4-celled Tetrabaena socialis nuclear genome reveals the essential components for genetic control of cell number at the origin of multicellularity in the volvocine lineage.</title>
        <authorList>
            <person name="Featherston J."/>
            <person name="Arakaki Y."/>
            <person name="Hanschen E.R."/>
            <person name="Ferris P.J."/>
            <person name="Michod R.E."/>
            <person name="Olson B.J.S.C."/>
            <person name="Nozaki H."/>
            <person name="Durand P.M."/>
        </authorList>
    </citation>
    <scope>NUCLEOTIDE SEQUENCE [LARGE SCALE GENOMIC DNA]</scope>
    <source>
        <strain evidence="2 3">NIES-571</strain>
    </source>
</reference>
<dbReference type="EMBL" id="PGGS01000072">
    <property type="protein sequence ID" value="PNH09959.1"/>
    <property type="molecule type" value="Genomic_DNA"/>
</dbReference>
<protein>
    <submittedName>
        <fullName evidence="2">Uncharacterized protein</fullName>
    </submittedName>
</protein>
<gene>
    <name evidence="2" type="ORF">TSOC_003368</name>
</gene>
<evidence type="ECO:0000313" key="2">
    <source>
        <dbReference type="EMBL" id="PNH09959.1"/>
    </source>
</evidence>
<name>A0A2J8ABQ9_9CHLO</name>
<evidence type="ECO:0000256" key="1">
    <source>
        <dbReference type="SAM" id="MobiDB-lite"/>
    </source>
</evidence>
<dbReference type="AlphaFoldDB" id="A0A2J8ABQ9"/>
<sequence length="130" mass="13370">MLRRKRGHDDAAEQQAPQRPRLAAGGGGGAFAVVGPTAAFGGAMEGTRDEGTARAARTLRGGAGTEKMCQACHWPVKGASDHGVVHSRASGCTWAGGQLPCGVCARPMTEHAQLCVRGAGFQPKEFSELG</sequence>
<organism evidence="2 3">
    <name type="scientific">Tetrabaena socialis</name>
    <dbReference type="NCBI Taxonomy" id="47790"/>
    <lineage>
        <taxon>Eukaryota</taxon>
        <taxon>Viridiplantae</taxon>
        <taxon>Chlorophyta</taxon>
        <taxon>core chlorophytes</taxon>
        <taxon>Chlorophyceae</taxon>
        <taxon>CS clade</taxon>
        <taxon>Chlamydomonadales</taxon>
        <taxon>Tetrabaenaceae</taxon>
        <taxon>Tetrabaena</taxon>
    </lineage>
</organism>
<accession>A0A2J8ABQ9</accession>
<feature type="region of interest" description="Disordered" evidence="1">
    <location>
        <begin position="1"/>
        <end position="28"/>
    </location>
</feature>
<evidence type="ECO:0000313" key="3">
    <source>
        <dbReference type="Proteomes" id="UP000236333"/>
    </source>
</evidence>
<comment type="caution">
    <text evidence="2">The sequence shown here is derived from an EMBL/GenBank/DDBJ whole genome shotgun (WGS) entry which is preliminary data.</text>
</comment>